<reference evidence="2 3" key="1">
    <citation type="submission" date="2020-08" db="EMBL/GenBank/DDBJ databases">
        <title>A Genomic Blueprint of the Chicken Gut Microbiome.</title>
        <authorList>
            <person name="Gilroy R."/>
            <person name="Ravi A."/>
            <person name="Getino M."/>
            <person name="Pursley I."/>
            <person name="Horton D.L."/>
            <person name="Alikhan N.-F."/>
            <person name="Baker D."/>
            <person name="Gharbi K."/>
            <person name="Hall N."/>
            <person name="Watson M."/>
            <person name="Adriaenssens E.M."/>
            <person name="Foster-Nyarko E."/>
            <person name="Jarju S."/>
            <person name="Secka A."/>
            <person name="Antonio M."/>
            <person name="Oren A."/>
            <person name="Chaudhuri R."/>
            <person name="La Ragione R.M."/>
            <person name="Hildebrand F."/>
            <person name="Pallen M.J."/>
        </authorList>
    </citation>
    <scope>NUCLEOTIDE SEQUENCE [LARGE SCALE GENOMIC DNA]</scope>
    <source>
        <strain evidence="2 3">Sa2BVA3</strain>
    </source>
</reference>
<name>A0ABR8UL06_9GAMM</name>
<keyword evidence="3" id="KW-1185">Reference proteome</keyword>
<dbReference type="Proteomes" id="UP000647183">
    <property type="component" value="Unassembled WGS sequence"/>
</dbReference>
<evidence type="ECO:0000256" key="1">
    <source>
        <dbReference type="SAM" id="SignalP"/>
    </source>
</evidence>
<evidence type="ECO:0000313" key="2">
    <source>
        <dbReference type="EMBL" id="MBD7988707.1"/>
    </source>
</evidence>
<accession>A0ABR8UL06</accession>
<keyword evidence="1" id="KW-0732">Signal</keyword>
<sequence length="132" mass="13778">MNARAFQAWTGRLALLALLLLVAVPTASRFVHAAHGTAHVHALASTIPHGHAHGALPVEGLRPDGRAPLRPAPGDADCDYCPLLSALLAPVALPFPAHIPPRLHAAIPWPASPRLPWLHPSGLGSRGPPLHG</sequence>
<comment type="caution">
    <text evidence="2">The sequence shown here is derived from an EMBL/GenBank/DDBJ whole genome shotgun (WGS) entry which is preliminary data.</text>
</comment>
<dbReference type="InterPro" id="IPR021333">
    <property type="entry name" value="DUF2946"/>
</dbReference>
<gene>
    <name evidence="2" type="ORF">H9645_11785</name>
</gene>
<proteinExistence type="predicted"/>
<organism evidence="2 3">
    <name type="scientific">Luteimonas colneyensis</name>
    <dbReference type="NCBI Taxonomy" id="2762230"/>
    <lineage>
        <taxon>Bacteria</taxon>
        <taxon>Pseudomonadati</taxon>
        <taxon>Pseudomonadota</taxon>
        <taxon>Gammaproteobacteria</taxon>
        <taxon>Lysobacterales</taxon>
        <taxon>Lysobacteraceae</taxon>
        <taxon>Luteimonas</taxon>
    </lineage>
</organism>
<dbReference type="Pfam" id="PF11162">
    <property type="entry name" value="DUF2946"/>
    <property type="match status" value="1"/>
</dbReference>
<dbReference type="EMBL" id="JACSQJ010000007">
    <property type="protein sequence ID" value="MBD7988707.1"/>
    <property type="molecule type" value="Genomic_DNA"/>
</dbReference>
<protein>
    <submittedName>
        <fullName evidence="2">DUF2946 family protein</fullName>
    </submittedName>
</protein>
<feature type="signal peptide" evidence="1">
    <location>
        <begin position="1"/>
        <end position="33"/>
    </location>
</feature>
<dbReference type="RefSeq" id="WP_191729889.1">
    <property type="nucleotide sequence ID" value="NZ_JACSQJ010000007.1"/>
</dbReference>
<feature type="chain" id="PRO_5045441712" evidence="1">
    <location>
        <begin position="34"/>
        <end position="132"/>
    </location>
</feature>
<evidence type="ECO:0000313" key="3">
    <source>
        <dbReference type="Proteomes" id="UP000647183"/>
    </source>
</evidence>